<keyword evidence="3" id="KW-1185">Reference proteome</keyword>
<evidence type="ECO:0000256" key="1">
    <source>
        <dbReference type="SAM" id="MobiDB-lite"/>
    </source>
</evidence>
<sequence length="85" mass="9829">MLGVAPPPHYTTQMRDAVICSQVRPPGNTIFLLRHWDTDAVLPPTTLTSCRDVLQCVLHKTKRSHFRTLDEREMPEPRGTHRNQR</sequence>
<feature type="region of interest" description="Disordered" evidence="1">
    <location>
        <begin position="65"/>
        <end position="85"/>
    </location>
</feature>
<proteinExistence type="predicted"/>
<organism evidence="2 3">
    <name type="scientific">Pleurodeles waltl</name>
    <name type="common">Iberian ribbed newt</name>
    <dbReference type="NCBI Taxonomy" id="8319"/>
    <lineage>
        <taxon>Eukaryota</taxon>
        <taxon>Metazoa</taxon>
        <taxon>Chordata</taxon>
        <taxon>Craniata</taxon>
        <taxon>Vertebrata</taxon>
        <taxon>Euteleostomi</taxon>
        <taxon>Amphibia</taxon>
        <taxon>Batrachia</taxon>
        <taxon>Caudata</taxon>
        <taxon>Salamandroidea</taxon>
        <taxon>Salamandridae</taxon>
        <taxon>Pleurodelinae</taxon>
        <taxon>Pleurodeles</taxon>
    </lineage>
</organism>
<name>A0AAV7SMI7_PLEWA</name>
<reference evidence="2" key="1">
    <citation type="journal article" date="2022" name="bioRxiv">
        <title>Sequencing and chromosome-scale assembly of the giantPleurodeles waltlgenome.</title>
        <authorList>
            <person name="Brown T."/>
            <person name="Elewa A."/>
            <person name="Iarovenko S."/>
            <person name="Subramanian E."/>
            <person name="Araus A.J."/>
            <person name="Petzold A."/>
            <person name="Susuki M."/>
            <person name="Suzuki K.-i.T."/>
            <person name="Hayashi T."/>
            <person name="Toyoda A."/>
            <person name="Oliveira C."/>
            <person name="Osipova E."/>
            <person name="Leigh N.D."/>
            <person name="Simon A."/>
            <person name="Yun M.H."/>
        </authorList>
    </citation>
    <scope>NUCLEOTIDE SEQUENCE</scope>
    <source>
        <strain evidence="2">20211129_DDA</strain>
        <tissue evidence="2">Liver</tissue>
    </source>
</reference>
<protein>
    <submittedName>
        <fullName evidence="2">Uncharacterized protein</fullName>
    </submittedName>
</protein>
<evidence type="ECO:0000313" key="2">
    <source>
        <dbReference type="EMBL" id="KAJ1165325.1"/>
    </source>
</evidence>
<comment type="caution">
    <text evidence="2">The sequence shown here is derived from an EMBL/GenBank/DDBJ whole genome shotgun (WGS) entry which is preliminary data.</text>
</comment>
<dbReference type="Proteomes" id="UP001066276">
    <property type="component" value="Chromosome 4_2"/>
</dbReference>
<dbReference type="EMBL" id="JANPWB010000008">
    <property type="protein sequence ID" value="KAJ1165325.1"/>
    <property type="molecule type" value="Genomic_DNA"/>
</dbReference>
<dbReference type="AlphaFoldDB" id="A0AAV7SMI7"/>
<accession>A0AAV7SMI7</accession>
<evidence type="ECO:0000313" key="3">
    <source>
        <dbReference type="Proteomes" id="UP001066276"/>
    </source>
</evidence>
<gene>
    <name evidence="2" type="ORF">NDU88_005753</name>
</gene>
<feature type="compositionally biased region" description="Basic and acidic residues" evidence="1">
    <location>
        <begin position="67"/>
        <end position="79"/>
    </location>
</feature>